<keyword evidence="2" id="KW-1185">Reference proteome</keyword>
<evidence type="ECO:0000313" key="2">
    <source>
        <dbReference type="Proteomes" id="UP000641206"/>
    </source>
</evidence>
<reference evidence="2" key="1">
    <citation type="journal article" date="2019" name="Int. J. Syst. Evol. Microbiol.">
        <title>The Global Catalogue of Microorganisms (GCM) 10K type strain sequencing project: providing services to taxonomists for standard genome sequencing and annotation.</title>
        <authorList>
            <consortium name="The Broad Institute Genomics Platform"/>
            <consortium name="The Broad Institute Genome Sequencing Center for Infectious Disease"/>
            <person name="Wu L."/>
            <person name="Ma J."/>
        </authorList>
    </citation>
    <scope>NUCLEOTIDE SEQUENCE [LARGE SCALE GENOMIC DNA]</scope>
    <source>
        <strain evidence="2">CGMCC 1.7693</strain>
    </source>
</reference>
<protein>
    <submittedName>
        <fullName evidence="1">Uncharacterized protein</fullName>
    </submittedName>
</protein>
<proteinExistence type="predicted"/>
<organism evidence="1 2">
    <name type="scientific">Oceanobacillus neutriphilus</name>
    <dbReference type="NCBI Taxonomy" id="531815"/>
    <lineage>
        <taxon>Bacteria</taxon>
        <taxon>Bacillati</taxon>
        <taxon>Bacillota</taxon>
        <taxon>Bacilli</taxon>
        <taxon>Bacillales</taxon>
        <taxon>Bacillaceae</taxon>
        <taxon>Oceanobacillus</taxon>
    </lineage>
</organism>
<dbReference type="Proteomes" id="UP000641206">
    <property type="component" value="Unassembled WGS sequence"/>
</dbReference>
<sequence>MNALIVKVNKTQNIQSSFTMAQTNSYLKEGIFTKKRKRTNSCLYIKFAVKGYGEKNRTKCEYHLSPRSTFLILVIRKKIFISQI</sequence>
<evidence type="ECO:0000313" key="1">
    <source>
        <dbReference type="EMBL" id="GGP11233.1"/>
    </source>
</evidence>
<accession>A0ABQ2NV23</accession>
<name>A0ABQ2NV23_9BACI</name>
<dbReference type="EMBL" id="BMLW01000006">
    <property type="protein sequence ID" value="GGP11233.1"/>
    <property type="molecule type" value="Genomic_DNA"/>
</dbReference>
<comment type="caution">
    <text evidence="1">The sequence shown here is derived from an EMBL/GenBank/DDBJ whole genome shotgun (WGS) entry which is preliminary data.</text>
</comment>
<gene>
    <name evidence="1" type="ORF">GCM10011346_22580</name>
</gene>